<dbReference type="SUPFAM" id="SSF48366">
    <property type="entry name" value="Ras GEF"/>
    <property type="match status" value="1"/>
</dbReference>
<dbReference type="OrthoDB" id="9808951at2759"/>
<proteinExistence type="predicted"/>
<dbReference type="STRING" id="137246.A0A401TH72"/>
<dbReference type="AlphaFoldDB" id="A0A401TH72"/>
<evidence type="ECO:0000313" key="2">
    <source>
        <dbReference type="Proteomes" id="UP000287033"/>
    </source>
</evidence>
<dbReference type="GO" id="GO:0007264">
    <property type="term" value="P:small GTPase-mediated signal transduction"/>
    <property type="evidence" value="ECO:0007669"/>
    <property type="project" value="InterPro"/>
</dbReference>
<gene>
    <name evidence="1" type="ORF">chiPu_0025759</name>
</gene>
<dbReference type="GO" id="GO:0005085">
    <property type="term" value="F:guanyl-nucleotide exchange factor activity"/>
    <property type="evidence" value="ECO:0007669"/>
    <property type="project" value="InterPro"/>
</dbReference>
<protein>
    <submittedName>
        <fullName evidence="1">Uncharacterized protein</fullName>
    </submittedName>
</protein>
<evidence type="ECO:0000313" key="1">
    <source>
        <dbReference type="EMBL" id="GCC41963.1"/>
    </source>
</evidence>
<comment type="caution">
    <text evidence="1">The sequence shown here is derived from an EMBL/GenBank/DDBJ whole genome shotgun (WGS) entry which is preliminary data.</text>
</comment>
<dbReference type="InterPro" id="IPR036964">
    <property type="entry name" value="RASGEF_cat_dom_sf"/>
</dbReference>
<keyword evidence="2" id="KW-1185">Reference proteome</keyword>
<name>A0A401TH72_CHIPU</name>
<dbReference type="EMBL" id="BEZZ01064986">
    <property type="protein sequence ID" value="GCC41963.1"/>
    <property type="molecule type" value="Genomic_DNA"/>
</dbReference>
<dbReference type="Gene3D" id="1.10.840.10">
    <property type="entry name" value="Ras guanine-nucleotide exchange factors catalytic domain"/>
    <property type="match status" value="1"/>
</dbReference>
<sequence>MDLCLFWQEFEVIAQIKLLQSACNNYSFTPDHRFVEWFRNIEQLTEAESYNLSCEIEPLAESASNTLKAKKNSGIIK</sequence>
<dbReference type="InterPro" id="IPR023578">
    <property type="entry name" value="Ras_GEF_dom_sf"/>
</dbReference>
<organism evidence="1 2">
    <name type="scientific">Chiloscyllium punctatum</name>
    <name type="common">Brownbanded bambooshark</name>
    <name type="synonym">Hemiscyllium punctatum</name>
    <dbReference type="NCBI Taxonomy" id="137246"/>
    <lineage>
        <taxon>Eukaryota</taxon>
        <taxon>Metazoa</taxon>
        <taxon>Chordata</taxon>
        <taxon>Craniata</taxon>
        <taxon>Vertebrata</taxon>
        <taxon>Chondrichthyes</taxon>
        <taxon>Elasmobranchii</taxon>
        <taxon>Galeomorphii</taxon>
        <taxon>Galeoidea</taxon>
        <taxon>Orectolobiformes</taxon>
        <taxon>Hemiscylliidae</taxon>
        <taxon>Chiloscyllium</taxon>
    </lineage>
</organism>
<feature type="non-terminal residue" evidence="1">
    <location>
        <position position="77"/>
    </location>
</feature>
<reference evidence="1 2" key="1">
    <citation type="journal article" date="2018" name="Nat. Ecol. Evol.">
        <title>Shark genomes provide insights into elasmobranch evolution and the origin of vertebrates.</title>
        <authorList>
            <person name="Hara Y"/>
            <person name="Yamaguchi K"/>
            <person name="Onimaru K"/>
            <person name="Kadota M"/>
            <person name="Koyanagi M"/>
            <person name="Keeley SD"/>
            <person name="Tatsumi K"/>
            <person name="Tanaka K"/>
            <person name="Motone F"/>
            <person name="Kageyama Y"/>
            <person name="Nozu R"/>
            <person name="Adachi N"/>
            <person name="Nishimura O"/>
            <person name="Nakagawa R"/>
            <person name="Tanegashima C"/>
            <person name="Kiyatake I"/>
            <person name="Matsumoto R"/>
            <person name="Murakumo K"/>
            <person name="Nishida K"/>
            <person name="Terakita A"/>
            <person name="Kuratani S"/>
            <person name="Sato K"/>
            <person name="Hyodo S Kuraku.S."/>
        </authorList>
    </citation>
    <scope>NUCLEOTIDE SEQUENCE [LARGE SCALE GENOMIC DNA]</scope>
</reference>
<dbReference type="Proteomes" id="UP000287033">
    <property type="component" value="Unassembled WGS sequence"/>
</dbReference>
<accession>A0A401TH72</accession>